<dbReference type="GO" id="GO:0052856">
    <property type="term" value="F:NAD(P)HX epimerase activity"/>
    <property type="evidence" value="ECO:0007669"/>
    <property type="project" value="UniProtKB-UniRule"/>
</dbReference>
<comment type="function">
    <text evidence="14 19">Bifunctional enzyme that catalyzes the epimerization of the S- and R-forms of NAD(P)HX and the dehydration of the S-form of NAD(P)HX at the expense of ADP, which is converted to AMP. This allows the repair of both epimers of NAD(P)HX, a damaged form of NAD(P)H that is a result of enzymatic or heat-dependent hydration.</text>
</comment>
<dbReference type="GO" id="GO:0052855">
    <property type="term" value="F:ADP-dependent NAD(P)H-hydrate dehydratase activity"/>
    <property type="evidence" value="ECO:0007669"/>
    <property type="project" value="UniProtKB-UniRule"/>
</dbReference>
<dbReference type="Gene3D" id="3.40.50.10260">
    <property type="entry name" value="YjeF N-terminal domain"/>
    <property type="match status" value="1"/>
</dbReference>
<dbReference type="PROSITE" id="PS01050">
    <property type="entry name" value="YJEF_C_2"/>
    <property type="match status" value="1"/>
</dbReference>
<feature type="binding site" evidence="17">
    <location>
        <begin position="424"/>
        <end position="428"/>
    </location>
    <ligand>
        <name>AMP</name>
        <dbReference type="ChEBI" id="CHEBI:456215"/>
    </ligand>
</feature>
<accession>A0A1X7I8L6</accession>
<feature type="binding site" evidence="17">
    <location>
        <position position="452"/>
    </location>
    <ligand>
        <name>AMP</name>
        <dbReference type="ChEBI" id="CHEBI:456215"/>
    </ligand>
</feature>
<evidence type="ECO:0000259" key="21">
    <source>
        <dbReference type="PROSITE" id="PS51385"/>
    </source>
</evidence>
<evidence type="ECO:0000256" key="1">
    <source>
        <dbReference type="ARBA" id="ARBA00000013"/>
    </source>
</evidence>
<evidence type="ECO:0000256" key="4">
    <source>
        <dbReference type="ARBA" id="ARBA00009524"/>
    </source>
</evidence>
<evidence type="ECO:0000256" key="13">
    <source>
        <dbReference type="ARBA" id="ARBA00023268"/>
    </source>
</evidence>
<dbReference type="GO" id="GO:0046496">
    <property type="term" value="P:nicotinamide nucleotide metabolic process"/>
    <property type="evidence" value="ECO:0007669"/>
    <property type="project" value="UniProtKB-UniRule"/>
</dbReference>
<dbReference type="InterPro" id="IPR000631">
    <property type="entry name" value="CARKD"/>
</dbReference>
<comment type="cofactor">
    <cofactor evidence="17">
        <name>Mg(2+)</name>
        <dbReference type="ChEBI" id="CHEBI:18420"/>
    </cofactor>
</comment>
<dbReference type="PIRSF" id="PIRSF017184">
    <property type="entry name" value="Nnr"/>
    <property type="match status" value="1"/>
</dbReference>
<comment type="similarity">
    <text evidence="3 19">In the N-terminal section; belongs to the NnrE/AIBP family.</text>
</comment>
<comment type="catalytic activity">
    <reaction evidence="1 18 19">
        <text>(6R)-NADHX = (6S)-NADHX</text>
        <dbReference type="Rhea" id="RHEA:32215"/>
        <dbReference type="ChEBI" id="CHEBI:64074"/>
        <dbReference type="ChEBI" id="CHEBI:64075"/>
        <dbReference type="EC" id="5.1.99.6"/>
    </reaction>
</comment>
<comment type="caution">
    <text evidence="18">Lacks conserved residue(s) required for the propagation of feature annotation.</text>
</comment>
<comment type="similarity">
    <text evidence="17">Belongs to the NnrD/CARKD family.</text>
</comment>
<name>A0A1X7I8L6_9BACT</name>
<comment type="catalytic activity">
    <reaction evidence="2 18 19">
        <text>(6R)-NADPHX = (6S)-NADPHX</text>
        <dbReference type="Rhea" id="RHEA:32227"/>
        <dbReference type="ChEBI" id="CHEBI:64076"/>
        <dbReference type="ChEBI" id="CHEBI:64077"/>
        <dbReference type="EC" id="5.1.99.6"/>
    </reaction>
</comment>
<comment type="function">
    <text evidence="17">Catalyzes the dehydration of the S-form of NAD(P)HX at the expense of ADP, which is converted to AMP. Together with NAD(P)HX epimerase, which catalyzes the epimerization of the S- and R-forms, the enzyme allows the repair of both epimers of NAD(P)HX, a damaged form of NAD(P)H that is a result of enzymatic or heat-dependent hydration.</text>
</comment>
<comment type="catalytic activity">
    <reaction evidence="15 17 19">
        <text>(6S)-NADHX + ADP = AMP + phosphate + NADH + H(+)</text>
        <dbReference type="Rhea" id="RHEA:32223"/>
        <dbReference type="ChEBI" id="CHEBI:15378"/>
        <dbReference type="ChEBI" id="CHEBI:43474"/>
        <dbReference type="ChEBI" id="CHEBI:57945"/>
        <dbReference type="ChEBI" id="CHEBI:64074"/>
        <dbReference type="ChEBI" id="CHEBI:456215"/>
        <dbReference type="ChEBI" id="CHEBI:456216"/>
        <dbReference type="EC" id="4.2.1.136"/>
    </reaction>
</comment>
<keyword evidence="11 18" id="KW-0413">Isomerase</keyword>
<evidence type="ECO:0000256" key="3">
    <source>
        <dbReference type="ARBA" id="ARBA00006001"/>
    </source>
</evidence>
<feature type="domain" description="YjeF N-terminal" evidence="21">
    <location>
        <begin position="22"/>
        <end position="230"/>
    </location>
</feature>
<dbReference type="PANTHER" id="PTHR12592:SF0">
    <property type="entry name" value="ATP-DEPENDENT (S)-NAD(P)H-HYDRATE DEHYDRATASE"/>
    <property type="match status" value="1"/>
</dbReference>
<dbReference type="Gene3D" id="3.40.1190.20">
    <property type="match status" value="1"/>
</dbReference>
<feature type="binding site" evidence="18">
    <location>
        <begin position="70"/>
        <end position="74"/>
    </location>
    <ligand>
        <name>(6S)-NADPHX</name>
        <dbReference type="ChEBI" id="CHEBI:64076"/>
    </ligand>
</feature>
<dbReference type="NCBIfam" id="TIGR00196">
    <property type="entry name" value="yjeF_cterm"/>
    <property type="match status" value="1"/>
</dbReference>
<proteinExistence type="inferred from homology"/>
<keyword evidence="6 17" id="KW-0547">Nucleotide-binding</keyword>
<dbReference type="EC" id="5.1.99.6" evidence="19"/>
<keyword evidence="8 17" id="KW-0521">NADP</keyword>
<dbReference type="Pfam" id="PF03853">
    <property type="entry name" value="YjeF_N"/>
    <property type="match status" value="1"/>
</dbReference>
<dbReference type="HAMAP" id="MF_01966">
    <property type="entry name" value="NADHX_epimerase"/>
    <property type="match status" value="1"/>
</dbReference>
<dbReference type="InterPro" id="IPR004443">
    <property type="entry name" value="YjeF_N_dom"/>
</dbReference>
<evidence type="ECO:0000256" key="19">
    <source>
        <dbReference type="PIRNR" id="PIRNR017184"/>
    </source>
</evidence>
<evidence type="ECO:0000256" key="7">
    <source>
        <dbReference type="ARBA" id="ARBA00022840"/>
    </source>
</evidence>
<keyword evidence="13" id="KW-0511">Multifunctional enzyme</keyword>
<comment type="catalytic activity">
    <reaction evidence="16 17 19">
        <text>(6S)-NADPHX + ADP = AMP + phosphate + NADPH + H(+)</text>
        <dbReference type="Rhea" id="RHEA:32235"/>
        <dbReference type="ChEBI" id="CHEBI:15378"/>
        <dbReference type="ChEBI" id="CHEBI:43474"/>
        <dbReference type="ChEBI" id="CHEBI:57783"/>
        <dbReference type="ChEBI" id="CHEBI:64076"/>
        <dbReference type="ChEBI" id="CHEBI:456215"/>
        <dbReference type="ChEBI" id="CHEBI:456216"/>
        <dbReference type="EC" id="4.2.1.136"/>
    </reaction>
</comment>
<evidence type="ECO:0000256" key="10">
    <source>
        <dbReference type="ARBA" id="ARBA00023027"/>
    </source>
</evidence>
<dbReference type="EMBL" id="FXBB01000001">
    <property type="protein sequence ID" value="SMG10325.1"/>
    <property type="molecule type" value="Genomic_DNA"/>
</dbReference>
<feature type="binding site" evidence="18">
    <location>
        <begin position="145"/>
        <end position="151"/>
    </location>
    <ligand>
        <name>(6S)-NADPHX</name>
        <dbReference type="ChEBI" id="CHEBI:64076"/>
    </ligand>
</feature>
<dbReference type="PROSITE" id="PS51383">
    <property type="entry name" value="YJEF_C_3"/>
    <property type="match status" value="1"/>
</dbReference>
<evidence type="ECO:0000256" key="2">
    <source>
        <dbReference type="ARBA" id="ARBA00000909"/>
    </source>
</evidence>
<keyword evidence="10 17" id="KW-0520">NAD</keyword>
<dbReference type="HAMAP" id="MF_01965">
    <property type="entry name" value="NADHX_dehydratase"/>
    <property type="match status" value="1"/>
</dbReference>
<dbReference type="PANTHER" id="PTHR12592">
    <property type="entry name" value="ATP-DEPENDENT (S)-NAD(P)H-HYDRATE DEHYDRATASE FAMILY MEMBER"/>
    <property type="match status" value="1"/>
</dbReference>
<feature type="binding site" evidence="18">
    <location>
        <position position="71"/>
    </location>
    <ligand>
        <name>K(+)</name>
        <dbReference type="ChEBI" id="CHEBI:29103"/>
    </ligand>
</feature>
<feature type="binding site" evidence="18">
    <location>
        <position position="173"/>
    </location>
    <ligand>
        <name>(6S)-NADPHX</name>
        <dbReference type="ChEBI" id="CHEBI:64076"/>
    </ligand>
</feature>
<dbReference type="CDD" id="cd01171">
    <property type="entry name" value="YXKO-related"/>
    <property type="match status" value="1"/>
</dbReference>
<keyword evidence="7 17" id="KW-0067">ATP-binding</keyword>
<evidence type="ECO:0000256" key="16">
    <source>
        <dbReference type="ARBA" id="ARBA00049209"/>
    </source>
</evidence>
<evidence type="ECO:0000256" key="15">
    <source>
        <dbReference type="ARBA" id="ARBA00048238"/>
    </source>
</evidence>
<evidence type="ECO:0000259" key="20">
    <source>
        <dbReference type="PROSITE" id="PS51383"/>
    </source>
</evidence>
<evidence type="ECO:0000256" key="5">
    <source>
        <dbReference type="ARBA" id="ARBA00022723"/>
    </source>
</evidence>
<evidence type="ECO:0000313" key="23">
    <source>
        <dbReference type="Proteomes" id="UP000193355"/>
    </source>
</evidence>
<keyword evidence="23" id="KW-1185">Reference proteome</keyword>
<dbReference type="SUPFAM" id="SSF53613">
    <property type="entry name" value="Ribokinase-like"/>
    <property type="match status" value="1"/>
</dbReference>
<keyword evidence="9 18" id="KW-0630">Potassium</keyword>
<dbReference type="InterPro" id="IPR017953">
    <property type="entry name" value="Carbohydrate_kinase_pred_CS"/>
</dbReference>
<evidence type="ECO:0000256" key="18">
    <source>
        <dbReference type="HAMAP-Rule" id="MF_01966"/>
    </source>
</evidence>
<feature type="binding site" evidence="18">
    <location>
        <position position="141"/>
    </location>
    <ligand>
        <name>K(+)</name>
        <dbReference type="ChEBI" id="CHEBI:29103"/>
    </ligand>
</feature>
<comment type="subunit">
    <text evidence="17">Homotetramer.</text>
</comment>
<evidence type="ECO:0000256" key="14">
    <source>
        <dbReference type="ARBA" id="ARBA00025153"/>
    </source>
</evidence>
<evidence type="ECO:0000256" key="17">
    <source>
        <dbReference type="HAMAP-Rule" id="MF_01965"/>
    </source>
</evidence>
<dbReference type="GO" id="GO:0046872">
    <property type="term" value="F:metal ion binding"/>
    <property type="evidence" value="ECO:0007669"/>
    <property type="project" value="UniProtKB-UniRule"/>
</dbReference>
<feature type="binding site" evidence="18">
    <location>
        <position position="176"/>
    </location>
    <ligand>
        <name>K(+)</name>
        <dbReference type="ChEBI" id="CHEBI:29103"/>
    </ligand>
</feature>
<keyword evidence="12 17" id="KW-0456">Lyase</keyword>
<feature type="binding site" evidence="17">
    <location>
        <position position="276"/>
    </location>
    <ligand>
        <name>(6S)-NADPHX</name>
        <dbReference type="ChEBI" id="CHEBI:64076"/>
    </ligand>
</feature>
<sequence length="512" mass="53633">MSLWKVIFAMTKISRLSSSSISIQADAKAIKEFSIPSEILMENAGSACADFAASMTSVGDTVLIMAGVGSNGGDGMVMARHLDRLGRKVFLFIAGDEKKIKGASLTNLLILKSMKIPCVEMSSVSDEFIKDRISESSLVVDALLGTGASGDLRGQVLRAVQAIDGFSPVLSVDGPTGVDMDDGTVSGKAVSSDLTVTMVSKKVGHEVYPGKRHSGRVEVVHIGIASDRITDCAKDEMILVDEGYVRRAYPHTNYDSHKYSRGCVLLVAGSDRYPGAAALSSMGALRAGAGVCVLAAPDSVRPYVQHIPEVIFESLNSKKEIPKILSRWGGSCSVVVLGPGLGRSALSRDIFTEFWSSSLPSVVVDGDGLFFLPEADISSAKEVLITPHEGEAARLMGWPRERVSKQRLLVAGSLAGRYGTCLLKGPGSLICSRHARGVISSGNSTLSVAGSGDVLAGAIGALWSRGCLAFDAAALGGWIHGKSGELLSSRSTDGALASEIANKIPDVLGGLF</sequence>
<dbReference type="AlphaFoldDB" id="A0A1X7I8L6"/>
<evidence type="ECO:0000256" key="8">
    <source>
        <dbReference type="ARBA" id="ARBA00022857"/>
    </source>
</evidence>
<organism evidence="22 23">
    <name type="scientific">Dethiosulfovibrio salsuginis</name>
    <dbReference type="NCBI Taxonomy" id="561720"/>
    <lineage>
        <taxon>Bacteria</taxon>
        <taxon>Thermotogati</taxon>
        <taxon>Synergistota</taxon>
        <taxon>Synergistia</taxon>
        <taxon>Synergistales</taxon>
        <taxon>Dethiosulfovibrionaceae</taxon>
        <taxon>Dethiosulfovibrio</taxon>
    </lineage>
</organism>
<dbReference type="Pfam" id="PF01256">
    <property type="entry name" value="Carb_kinase"/>
    <property type="match status" value="1"/>
</dbReference>
<gene>
    <name evidence="17" type="primary">nnrD</name>
    <name evidence="18" type="synonym">nnrE</name>
    <name evidence="22" type="ORF">SAMN06275492_101191</name>
</gene>
<dbReference type="SUPFAM" id="SSF64153">
    <property type="entry name" value="YjeF N-terminal domain-like"/>
    <property type="match status" value="1"/>
</dbReference>
<dbReference type="STRING" id="561720.SAMN06275492_101191"/>
<protein>
    <recommendedName>
        <fullName evidence="19">Bifunctional NAD(P)H-hydrate repair enzyme</fullName>
    </recommendedName>
    <alternativeName>
        <fullName evidence="19">Nicotinamide nucleotide repair protein</fullName>
    </alternativeName>
    <domain>
        <recommendedName>
            <fullName evidence="19">ADP-dependent (S)-NAD(P)H-hydrate dehydratase</fullName>
            <ecNumber evidence="19">4.2.1.136</ecNumber>
        </recommendedName>
        <alternativeName>
            <fullName evidence="19">ADP-dependent NAD(P)HX dehydratase</fullName>
        </alternativeName>
    </domain>
    <domain>
        <recommendedName>
            <fullName evidence="19">NAD(P)H-hydrate epimerase</fullName>
            <ecNumber evidence="19">5.1.99.6</ecNumber>
        </recommendedName>
    </domain>
</protein>
<evidence type="ECO:0000256" key="11">
    <source>
        <dbReference type="ARBA" id="ARBA00023235"/>
    </source>
</evidence>
<dbReference type="InterPro" id="IPR036652">
    <property type="entry name" value="YjeF_N_dom_sf"/>
</dbReference>
<comment type="similarity">
    <text evidence="18">Belongs to the NnrE/AIBP family.</text>
</comment>
<dbReference type="NCBIfam" id="TIGR00197">
    <property type="entry name" value="yjeF_nterm"/>
    <property type="match status" value="1"/>
</dbReference>
<evidence type="ECO:0000256" key="9">
    <source>
        <dbReference type="ARBA" id="ARBA00022958"/>
    </source>
</evidence>
<dbReference type="GO" id="GO:0110051">
    <property type="term" value="P:metabolite repair"/>
    <property type="evidence" value="ECO:0007669"/>
    <property type="project" value="TreeGrafter"/>
</dbReference>
<comment type="function">
    <text evidence="18">Catalyzes the epimerization of the S- and R-forms of NAD(P)HX, a damaged form of NAD(P)H that is a result of enzymatic or heat-dependent hydration. This is a prerequisite for the S-specific NAD(P)H-hydrate dehydratase to allow the repair of both epimers of NAD(P)HX.</text>
</comment>
<dbReference type="InterPro" id="IPR029056">
    <property type="entry name" value="Ribokinase-like"/>
</dbReference>
<dbReference type="InterPro" id="IPR030677">
    <property type="entry name" value="Nnr"/>
</dbReference>
<dbReference type="Proteomes" id="UP000193355">
    <property type="component" value="Unassembled WGS sequence"/>
</dbReference>
<dbReference type="GO" id="GO:0005524">
    <property type="term" value="F:ATP binding"/>
    <property type="evidence" value="ECO:0007669"/>
    <property type="project" value="UniProtKB-UniRule"/>
</dbReference>
<feature type="binding site" evidence="17">
    <location>
        <position position="453"/>
    </location>
    <ligand>
        <name>(6S)-NADPHX</name>
        <dbReference type="ChEBI" id="CHEBI:64076"/>
    </ligand>
</feature>
<comment type="cofactor">
    <cofactor evidence="18 19">
        <name>K(+)</name>
        <dbReference type="ChEBI" id="CHEBI:29103"/>
    </cofactor>
    <text evidence="18 19">Binds 1 potassium ion per subunit.</text>
</comment>
<feature type="domain" description="YjeF C-terminal" evidence="20">
    <location>
        <begin position="241"/>
        <end position="511"/>
    </location>
</feature>
<comment type="similarity">
    <text evidence="4 19">In the C-terminal section; belongs to the NnrD/CARKD family.</text>
</comment>
<keyword evidence="5 18" id="KW-0479">Metal-binding</keyword>
<evidence type="ECO:0000256" key="6">
    <source>
        <dbReference type="ARBA" id="ARBA00022741"/>
    </source>
</evidence>
<feature type="binding site" evidence="17">
    <location>
        <position position="340"/>
    </location>
    <ligand>
        <name>(6S)-NADPHX</name>
        <dbReference type="ChEBI" id="CHEBI:64076"/>
    </ligand>
</feature>
<dbReference type="EC" id="4.2.1.136" evidence="19"/>
<reference evidence="23" key="1">
    <citation type="submission" date="2017-04" db="EMBL/GenBank/DDBJ databases">
        <authorList>
            <person name="Varghese N."/>
            <person name="Submissions S."/>
        </authorList>
    </citation>
    <scope>NUCLEOTIDE SEQUENCE [LARGE SCALE GENOMIC DNA]</scope>
    <source>
        <strain evidence="23">USBA 82</strain>
    </source>
</reference>
<evidence type="ECO:0000313" key="22">
    <source>
        <dbReference type="EMBL" id="SMG10325.1"/>
    </source>
</evidence>
<evidence type="ECO:0000256" key="12">
    <source>
        <dbReference type="ARBA" id="ARBA00023239"/>
    </source>
</evidence>
<dbReference type="PROSITE" id="PS51385">
    <property type="entry name" value="YJEF_N"/>
    <property type="match status" value="1"/>
</dbReference>
<feature type="binding site" evidence="17">
    <location>
        <position position="388"/>
    </location>
    <ligand>
        <name>(6S)-NADPHX</name>
        <dbReference type="ChEBI" id="CHEBI:64076"/>
    </ligand>
</feature>